<comment type="caution">
    <text evidence="1">The sequence shown here is derived from an EMBL/GenBank/DDBJ whole genome shotgun (WGS) entry which is preliminary data.</text>
</comment>
<dbReference type="AlphaFoldDB" id="A0A3M7QGD9"/>
<protein>
    <submittedName>
        <fullName evidence="1">Uncharacterized protein</fullName>
    </submittedName>
</protein>
<proteinExistence type="predicted"/>
<organism evidence="1 2">
    <name type="scientific">Brachionus plicatilis</name>
    <name type="common">Marine rotifer</name>
    <name type="synonym">Brachionus muelleri</name>
    <dbReference type="NCBI Taxonomy" id="10195"/>
    <lineage>
        <taxon>Eukaryota</taxon>
        <taxon>Metazoa</taxon>
        <taxon>Spiralia</taxon>
        <taxon>Gnathifera</taxon>
        <taxon>Rotifera</taxon>
        <taxon>Eurotatoria</taxon>
        <taxon>Monogononta</taxon>
        <taxon>Pseudotrocha</taxon>
        <taxon>Ploima</taxon>
        <taxon>Brachionidae</taxon>
        <taxon>Brachionus</taxon>
    </lineage>
</organism>
<keyword evidence="2" id="KW-1185">Reference proteome</keyword>
<reference evidence="1 2" key="1">
    <citation type="journal article" date="2018" name="Sci. Rep.">
        <title>Genomic signatures of local adaptation to the degree of environmental predictability in rotifers.</title>
        <authorList>
            <person name="Franch-Gras L."/>
            <person name="Hahn C."/>
            <person name="Garcia-Roger E.M."/>
            <person name="Carmona M.J."/>
            <person name="Serra M."/>
            <person name="Gomez A."/>
        </authorList>
    </citation>
    <scope>NUCLEOTIDE SEQUENCE [LARGE SCALE GENOMIC DNA]</scope>
    <source>
        <strain evidence="1">HYR1</strain>
    </source>
</reference>
<dbReference type="Proteomes" id="UP000276133">
    <property type="component" value="Unassembled WGS sequence"/>
</dbReference>
<gene>
    <name evidence="1" type="ORF">BpHYR1_008670</name>
</gene>
<dbReference type="EMBL" id="REGN01006238">
    <property type="protein sequence ID" value="RNA10313.1"/>
    <property type="molecule type" value="Genomic_DNA"/>
</dbReference>
<name>A0A3M7QGD9_BRAPC</name>
<sequence>MKSKFAERENVSLLKLEQKSNKKALRSISTYKWQIPCSMLDATRLSLNPFAFRGHKQSFAGFELRSKCKTTGTLYCYFILLIILADCRVTRRLIFFDATFGQQQNLRPPIFDMWRRCFQLEESISSCTHRQTLNSITPLFFGP</sequence>
<evidence type="ECO:0000313" key="1">
    <source>
        <dbReference type="EMBL" id="RNA10313.1"/>
    </source>
</evidence>
<accession>A0A3M7QGD9</accession>
<evidence type="ECO:0000313" key="2">
    <source>
        <dbReference type="Proteomes" id="UP000276133"/>
    </source>
</evidence>